<dbReference type="InterPro" id="IPR050763">
    <property type="entry name" value="ABC_transporter_ATP-binding"/>
</dbReference>
<dbReference type="GO" id="GO:0005886">
    <property type="term" value="C:plasma membrane"/>
    <property type="evidence" value="ECO:0007669"/>
    <property type="project" value="UniProtKB-SubCell"/>
</dbReference>
<comment type="subcellular location">
    <subcellularLocation>
        <location evidence="1">Cell membrane</location>
        <topology evidence="1">Peripheral membrane protein</topology>
    </subcellularLocation>
</comment>
<feature type="domain" description="ABC transporter" evidence="7">
    <location>
        <begin position="16"/>
        <end position="249"/>
    </location>
</feature>
<dbReference type="PANTHER" id="PTHR42711:SF13">
    <property type="entry name" value="ABC TRANSPORTER, ATP-BINDING PROTEIN"/>
    <property type="match status" value="1"/>
</dbReference>
<name>A0AAF0BXE3_9ACTN</name>
<feature type="compositionally biased region" description="Pro residues" evidence="6">
    <location>
        <begin position="344"/>
        <end position="355"/>
    </location>
</feature>
<evidence type="ECO:0000256" key="5">
    <source>
        <dbReference type="ARBA" id="ARBA00023251"/>
    </source>
</evidence>
<dbReference type="GO" id="GO:0016887">
    <property type="term" value="F:ATP hydrolysis activity"/>
    <property type="evidence" value="ECO:0007669"/>
    <property type="project" value="InterPro"/>
</dbReference>
<evidence type="ECO:0000256" key="3">
    <source>
        <dbReference type="ARBA" id="ARBA00022741"/>
    </source>
</evidence>
<reference evidence="8" key="1">
    <citation type="submission" date="2023-01" db="EMBL/GenBank/DDBJ databases">
        <title>The diversity of Class Acidimicrobiia in South China Sea sediment environments and the proposal of Iamia marina sp. nov., a novel species of the genus Iamia.</title>
        <authorList>
            <person name="He Y."/>
            <person name="Tian X."/>
        </authorList>
    </citation>
    <scope>NUCLEOTIDE SEQUENCE</scope>
    <source>
        <strain evidence="8">DSM 19957</strain>
    </source>
</reference>
<dbReference type="InterPro" id="IPR003593">
    <property type="entry name" value="AAA+_ATPase"/>
</dbReference>
<evidence type="ECO:0000256" key="2">
    <source>
        <dbReference type="ARBA" id="ARBA00022448"/>
    </source>
</evidence>
<dbReference type="GO" id="GO:0046677">
    <property type="term" value="P:response to antibiotic"/>
    <property type="evidence" value="ECO:0007669"/>
    <property type="project" value="UniProtKB-KW"/>
</dbReference>
<accession>A0AAF0BXE3</accession>
<evidence type="ECO:0000313" key="9">
    <source>
        <dbReference type="Proteomes" id="UP001216390"/>
    </source>
</evidence>
<dbReference type="Gene3D" id="3.40.50.300">
    <property type="entry name" value="P-loop containing nucleotide triphosphate hydrolases"/>
    <property type="match status" value="1"/>
</dbReference>
<evidence type="ECO:0000256" key="6">
    <source>
        <dbReference type="SAM" id="MobiDB-lite"/>
    </source>
</evidence>
<dbReference type="CDD" id="cd03230">
    <property type="entry name" value="ABC_DR_subfamily_A"/>
    <property type="match status" value="1"/>
</dbReference>
<dbReference type="InterPro" id="IPR003439">
    <property type="entry name" value="ABC_transporter-like_ATP-bd"/>
</dbReference>
<dbReference type="SUPFAM" id="SSF52540">
    <property type="entry name" value="P-loop containing nucleoside triphosphate hydrolases"/>
    <property type="match status" value="1"/>
</dbReference>
<keyword evidence="9" id="KW-1185">Reference proteome</keyword>
<dbReference type="KEGG" id="ima:PO878_09610"/>
<organism evidence="8 9">
    <name type="scientific">Iamia majanohamensis</name>
    <dbReference type="NCBI Taxonomy" id="467976"/>
    <lineage>
        <taxon>Bacteria</taxon>
        <taxon>Bacillati</taxon>
        <taxon>Actinomycetota</taxon>
        <taxon>Acidimicrobiia</taxon>
        <taxon>Acidimicrobiales</taxon>
        <taxon>Iamiaceae</taxon>
        <taxon>Iamia</taxon>
    </lineage>
</organism>
<dbReference type="PANTHER" id="PTHR42711">
    <property type="entry name" value="ABC TRANSPORTER ATP-BINDING PROTEIN"/>
    <property type="match status" value="1"/>
</dbReference>
<dbReference type="SMART" id="SM00382">
    <property type="entry name" value="AAA"/>
    <property type="match status" value="1"/>
</dbReference>
<evidence type="ECO:0000256" key="4">
    <source>
        <dbReference type="ARBA" id="ARBA00022840"/>
    </source>
</evidence>
<dbReference type="Pfam" id="PF00005">
    <property type="entry name" value="ABC_tran"/>
    <property type="match status" value="1"/>
</dbReference>
<dbReference type="EMBL" id="CP116942">
    <property type="protein sequence ID" value="WCO68980.1"/>
    <property type="molecule type" value="Genomic_DNA"/>
</dbReference>
<dbReference type="PROSITE" id="PS50893">
    <property type="entry name" value="ABC_TRANSPORTER_2"/>
    <property type="match status" value="1"/>
</dbReference>
<dbReference type="RefSeq" id="WP_272738494.1">
    <property type="nucleotide sequence ID" value="NZ_CP116942.1"/>
</dbReference>
<keyword evidence="2" id="KW-0813">Transport</keyword>
<protein>
    <submittedName>
        <fullName evidence="8">ABC transporter ATP-binding protein</fullName>
    </submittedName>
</protein>
<dbReference type="Proteomes" id="UP001216390">
    <property type="component" value="Chromosome"/>
</dbReference>
<keyword evidence="3" id="KW-0547">Nucleotide-binding</keyword>
<keyword evidence="5" id="KW-0046">Antibiotic resistance</keyword>
<dbReference type="InterPro" id="IPR027417">
    <property type="entry name" value="P-loop_NTPase"/>
</dbReference>
<evidence type="ECO:0000256" key="1">
    <source>
        <dbReference type="ARBA" id="ARBA00004202"/>
    </source>
</evidence>
<keyword evidence="4 8" id="KW-0067">ATP-binding</keyword>
<dbReference type="GO" id="GO:0005524">
    <property type="term" value="F:ATP binding"/>
    <property type="evidence" value="ECO:0007669"/>
    <property type="project" value="UniProtKB-KW"/>
</dbReference>
<evidence type="ECO:0000259" key="7">
    <source>
        <dbReference type="PROSITE" id="PS50893"/>
    </source>
</evidence>
<proteinExistence type="predicted"/>
<gene>
    <name evidence="8" type="ORF">PO878_09610</name>
</gene>
<sequence length="363" mass="38298">MPAPVAPPAPRPEPVVALSGVHRRFARVEALRGLSLTVDPGTITVLLGPNGAGKTTAIRVITGALGVHEGSVRVFGLDPDEGRDGEAVRRRCGIVSAKPALYDRLSGLDNLRYAAELYGLGWNAGTKERVMAAATRFGIQAALSDQVGGYSTGMKTRLALSRSVLHEPDLLLFDEPTSGLDPESSHAVLSMIKDMAADGTTVIMCTHLLLEAEGLAEQVVVMEGGLDIASGRPTELMRRFWPDDAVRLGAEDPGALDAVADLPGVRGVDAVPGRVGEVDVRVDDLRRVPELVVALTTRGVRLTRVSPHERSLEELYFAVRAPHIGVAASDGGLMPEAAARPDLAGPPPAPTPPTRPTEEASLR</sequence>
<dbReference type="AlphaFoldDB" id="A0AAF0BXE3"/>
<evidence type="ECO:0000313" key="8">
    <source>
        <dbReference type="EMBL" id="WCO68980.1"/>
    </source>
</evidence>
<feature type="region of interest" description="Disordered" evidence="6">
    <location>
        <begin position="333"/>
        <end position="363"/>
    </location>
</feature>